<evidence type="ECO:0000313" key="15">
    <source>
        <dbReference type="Proteomes" id="UP000315252"/>
    </source>
</evidence>
<dbReference type="AlphaFoldDB" id="A0A545TXV5"/>
<keyword evidence="9 12" id="KW-0408">Iron</keyword>
<keyword evidence="6 13" id="KW-0812">Transmembrane</keyword>
<dbReference type="InterPro" id="IPR018495">
    <property type="entry name" value="Succ_DH_cyt_bsu_CS"/>
</dbReference>
<feature type="transmembrane region" description="Helical" evidence="13">
    <location>
        <begin position="65"/>
        <end position="86"/>
    </location>
</feature>
<dbReference type="Proteomes" id="UP000315252">
    <property type="component" value="Unassembled WGS sequence"/>
</dbReference>
<dbReference type="GO" id="GO:0016020">
    <property type="term" value="C:membrane"/>
    <property type="evidence" value="ECO:0007669"/>
    <property type="project" value="UniProtKB-SubCell"/>
</dbReference>
<dbReference type="Pfam" id="PF01127">
    <property type="entry name" value="Sdh_cyt"/>
    <property type="match status" value="1"/>
</dbReference>
<evidence type="ECO:0000256" key="9">
    <source>
        <dbReference type="ARBA" id="ARBA00023004"/>
    </source>
</evidence>
<dbReference type="GO" id="GO:0046872">
    <property type="term" value="F:metal ion binding"/>
    <property type="evidence" value="ECO:0007669"/>
    <property type="project" value="UniProtKB-KW"/>
</dbReference>
<dbReference type="PROSITE" id="PS01000">
    <property type="entry name" value="SDH_CYT_1"/>
    <property type="match status" value="1"/>
</dbReference>
<dbReference type="InterPro" id="IPR000701">
    <property type="entry name" value="SuccDH_FuR_B_TM-su"/>
</dbReference>
<accession>A0A545TXV5</accession>
<keyword evidence="7 12" id="KW-0479">Metal-binding</keyword>
<gene>
    <name evidence="14" type="primary">sdhC</name>
    <name evidence="14" type="ORF">FKG95_07410</name>
</gene>
<evidence type="ECO:0000256" key="7">
    <source>
        <dbReference type="ARBA" id="ARBA00022723"/>
    </source>
</evidence>
<comment type="subcellular location">
    <subcellularLocation>
        <location evidence="2">Membrane</location>
        <topology evidence="2">Multi-pass membrane protein</topology>
    </subcellularLocation>
</comment>
<evidence type="ECO:0000256" key="13">
    <source>
        <dbReference type="SAM" id="Phobius"/>
    </source>
</evidence>
<organism evidence="14 15">
    <name type="scientific">Denitrobaculum tricleocarpae</name>
    <dbReference type="NCBI Taxonomy" id="2591009"/>
    <lineage>
        <taxon>Bacteria</taxon>
        <taxon>Pseudomonadati</taxon>
        <taxon>Pseudomonadota</taxon>
        <taxon>Alphaproteobacteria</taxon>
        <taxon>Rhodospirillales</taxon>
        <taxon>Rhodospirillaceae</taxon>
        <taxon>Denitrobaculum</taxon>
    </lineage>
</organism>
<evidence type="ECO:0000256" key="5">
    <source>
        <dbReference type="ARBA" id="ARBA00022617"/>
    </source>
</evidence>
<dbReference type="EMBL" id="VHSH01000002">
    <property type="protein sequence ID" value="TQV82053.1"/>
    <property type="molecule type" value="Genomic_DNA"/>
</dbReference>
<dbReference type="Gene3D" id="1.20.1300.10">
    <property type="entry name" value="Fumarate reductase/succinate dehydrogenase, transmembrane subunit"/>
    <property type="match status" value="1"/>
</dbReference>
<name>A0A545TXV5_9PROT</name>
<comment type="cofactor">
    <cofactor evidence="12">
        <name>heme</name>
        <dbReference type="ChEBI" id="CHEBI:30413"/>
    </cofactor>
    <text evidence="12">The heme is bound between the two transmembrane subunits.</text>
</comment>
<evidence type="ECO:0000256" key="3">
    <source>
        <dbReference type="ARBA" id="ARBA00007244"/>
    </source>
</evidence>
<dbReference type="PANTHER" id="PTHR10978">
    <property type="entry name" value="SUCCINATE DEHYDROGENASE CYTOCHROME B560 SUBUNIT"/>
    <property type="match status" value="1"/>
</dbReference>
<evidence type="ECO:0000256" key="2">
    <source>
        <dbReference type="ARBA" id="ARBA00004141"/>
    </source>
</evidence>
<comment type="function">
    <text evidence="1">Membrane-anchoring subunit of succinate dehydrogenase (SDH).</text>
</comment>
<comment type="subunit">
    <text evidence="11">Part of an enzyme complex containing four subunits: a flavoprotein, an iron-sulfur protein, plus two membrane-anchoring proteins, SdhC and SdhD. The complex can form homotrimers.</text>
</comment>
<evidence type="ECO:0000256" key="11">
    <source>
        <dbReference type="ARBA" id="ARBA00025912"/>
    </source>
</evidence>
<dbReference type="InterPro" id="IPR034804">
    <property type="entry name" value="SQR/QFR_C/D"/>
</dbReference>
<proteinExistence type="inferred from homology"/>
<reference evidence="14 15" key="1">
    <citation type="submission" date="2019-06" db="EMBL/GenBank/DDBJ databases">
        <title>Whole genome sequence for Rhodospirillaceae sp. R148.</title>
        <authorList>
            <person name="Wang G."/>
        </authorList>
    </citation>
    <scope>NUCLEOTIDE SEQUENCE [LARGE SCALE GENOMIC DNA]</scope>
    <source>
        <strain evidence="14 15">R148</strain>
    </source>
</reference>
<evidence type="ECO:0000256" key="6">
    <source>
        <dbReference type="ARBA" id="ARBA00022692"/>
    </source>
</evidence>
<dbReference type="PIRSF" id="PIRSF000178">
    <property type="entry name" value="SDH_cyt_b560"/>
    <property type="match status" value="1"/>
</dbReference>
<evidence type="ECO:0000256" key="12">
    <source>
        <dbReference type="PIRSR" id="PIRSR000178-1"/>
    </source>
</evidence>
<dbReference type="PANTHER" id="PTHR10978:SF5">
    <property type="entry name" value="SUCCINATE DEHYDROGENASE CYTOCHROME B560 SUBUNIT, MITOCHONDRIAL"/>
    <property type="match status" value="1"/>
</dbReference>
<dbReference type="SUPFAM" id="SSF81343">
    <property type="entry name" value="Fumarate reductase respiratory complex transmembrane subunits"/>
    <property type="match status" value="1"/>
</dbReference>
<dbReference type="GO" id="GO:0006099">
    <property type="term" value="P:tricarboxylic acid cycle"/>
    <property type="evidence" value="ECO:0007669"/>
    <property type="project" value="InterPro"/>
</dbReference>
<evidence type="ECO:0000256" key="10">
    <source>
        <dbReference type="ARBA" id="ARBA00023136"/>
    </source>
</evidence>
<comment type="similarity">
    <text evidence="3">Belongs to the cytochrome b560 family.</text>
</comment>
<dbReference type="CDD" id="cd03499">
    <property type="entry name" value="SQR_TypeC_SdhC"/>
    <property type="match status" value="1"/>
</dbReference>
<dbReference type="PROSITE" id="PS01001">
    <property type="entry name" value="SDH_CYT_2"/>
    <property type="match status" value="1"/>
</dbReference>
<protein>
    <recommendedName>
        <fullName evidence="4">Succinate dehydrogenase cytochrome b556 subunit</fullName>
    </recommendedName>
</protein>
<dbReference type="GO" id="GO:0009055">
    <property type="term" value="F:electron transfer activity"/>
    <property type="evidence" value="ECO:0007669"/>
    <property type="project" value="InterPro"/>
</dbReference>
<keyword evidence="15" id="KW-1185">Reference proteome</keyword>
<keyword evidence="5 12" id="KW-0349">Heme</keyword>
<dbReference type="InterPro" id="IPR014314">
    <property type="entry name" value="Succ_DH_cytb556"/>
</dbReference>
<evidence type="ECO:0000313" key="14">
    <source>
        <dbReference type="EMBL" id="TQV82053.1"/>
    </source>
</evidence>
<feature type="transmembrane region" description="Helical" evidence="13">
    <location>
        <begin position="107"/>
        <end position="128"/>
    </location>
</feature>
<dbReference type="NCBIfam" id="TIGR02970">
    <property type="entry name" value="succ_dehyd_cytB"/>
    <property type="match status" value="1"/>
</dbReference>
<evidence type="ECO:0000256" key="1">
    <source>
        <dbReference type="ARBA" id="ARBA00004050"/>
    </source>
</evidence>
<feature type="binding site" description="axial binding residue" evidence="12">
    <location>
        <position position="81"/>
    </location>
    <ligand>
        <name>heme</name>
        <dbReference type="ChEBI" id="CHEBI:30413"/>
        <note>ligand shared with second transmembrane subunit</note>
    </ligand>
    <ligandPart>
        <name>Fe</name>
        <dbReference type="ChEBI" id="CHEBI:18248"/>
    </ligandPart>
</feature>
<comment type="caution">
    <text evidence="14">The sequence shown here is derived from an EMBL/GenBank/DDBJ whole genome shotgun (WGS) entry which is preliminary data.</text>
</comment>
<keyword evidence="8 13" id="KW-1133">Transmembrane helix</keyword>
<keyword evidence="10 13" id="KW-0472">Membrane</keyword>
<feature type="transmembrane region" description="Helical" evidence="13">
    <location>
        <begin position="21"/>
        <end position="45"/>
    </location>
</feature>
<evidence type="ECO:0000256" key="4">
    <source>
        <dbReference type="ARBA" id="ARBA00020076"/>
    </source>
</evidence>
<dbReference type="RefSeq" id="WP_142895684.1">
    <property type="nucleotide sequence ID" value="NZ_ML660053.1"/>
</dbReference>
<sequence>MSKKNRPLSPHLQIYRLQWTMLLSISHRITGVALALGSMLLIYWLAAAASGPDAFKTAQSVIASLPGRLLLFGWSFALFYHLCNGIRHLFWDAGYGYELATAYRSGLTVLVVSLVLTLGAWAAGYGLLPLGN</sequence>
<evidence type="ECO:0000256" key="8">
    <source>
        <dbReference type="ARBA" id="ARBA00022989"/>
    </source>
</evidence>
<dbReference type="OrthoDB" id="9799441at2"/>